<feature type="region of interest" description="Disordered" evidence="1">
    <location>
        <begin position="100"/>
        <end position="126"/>
    </location>
</feature>
<dbReference type="RefSeq" id="WP_006840619.1">
    <property type="nucleotide sequence ID" value="NZ_GG667193.1"/>
</dbReference>
<evidence type="ECO:0000256" key="2">
    <source>
        <dbReference type="SAM" id="SignalP"/>
    </source>
</evidence>
<reference evidence="3" key="1">
    <citation type="submission" date="2009-01" db="EMBL/GenBank/DDBJ databases">
        <authorList>
            <person name="Qin X."/>
            <person name="Bachman B."/>
            <person name="Battles P."/>
            <person name="Bell A."/>
            <person name="Bess C."/>
            <person name="Bickham C."/>
            <person name="Chaboub L."/>
            <person name="Chen D."/>
            <person name="Coyle M."/>
            <person name="Deiros D.R."/>
            <person name="Dinh H."/>
            <person name="Forbes L."/>
            <person name="Fowler G."/>
            <person name="Francisco L."/>
            <person name="Fu Q."/>
            <person name="Gubbala S."/>
            <person name="Hale W."/>
            <person name="Han Y."/>
            <person name="Hemphill L."/>
            <person name="Highlander S.K."/>
            <person name="Hirani K."/>
            <person name="Hogues M."/>
            <person name="Jackson L."/>
            <person name="Jakkamsetti A."/>
            <person name="Javaid M."/>
            <person name="Jiang H."/>
            <person name="Korchina V."/>
            <person name="Kovar C."/>
            <person name="Lara F."/>
            <person name="Lee S."/>
            <person name="Mata R."/>
            <person name="Mathew T."/>
            <person name="Moen C."/>
            <person name="Morales K."/>
            <person name="Munidasa M."/>
            <person name="Nazareth L."/>
            <person name="Ngo R."/>
            <person name="Nguyen L."/>
            <person name="Okwuonu G."/>
            <person name="Ongeri F."/>
            <person name="Patil S."/>
            <person name="Petrosino J."/>
            <person name="Pham C."/>
            <person name="Pham P."/>
            <person name="Pu L.-L."/>
            <person name="Puazo M."/>
            <person name="Raj R."/>
            <person name="Reid J."/>
            <person name="Rouhana J."/>
            <person name="Saada N."/>
            <person name="Shang Y."/>
            <person name="Simmons D."/>
            <person name="Thornton R."/>
            <person name="Warren J."/>
            <person name="Weissenberger G."/>
            <person name="Zhang J."/>
            <person name="Zhang L."/>
            <person name="Zhou C."/>
            <person name="Zhu D."/>
            <person name="Muzny D."/>
            <person name="Worley K."/>
            <person name="Gibbs R."/>
        </authorList>
    </citation>
    <scope>NUCLEOTIDE SEQUENCE [LARGE SCALE GENOMIC DNA]</scope>
    <source>
        <strain evidence="3">DSM 44291</strain>
    </source>
</reference>
<dbReference type="eggNOG" id="ENOG5031JA5">
    <property type="taxonomic scope" value="Bacteria"/>
</dbReference>
<evidence type="ECO:0000256" key="1">
    <source>
        <dbReference type="SAM" id="MobiDB-lite"/>
    </source>
</evidence>
<dbReference type="PROSITE" id="PS51257">
    <property type="entry name" value="PROKAR_LIPOPROTEIN"/>
    <property type="match status" value="1"/>
</dbReference>
<sequence>MKPRTAVLVVALLAQAAALGACAPGEADPSAAEARSAGQTRSAETLSELPGMPDDFTPTESGEVLRFGETAHVVTTSLDTGQPVYFDVTVDRPTKLTPAEVEDNIGQDPGEIGLPEPEEGETAPQPERYDSFTCFIVTFTPVAVGDGAYSVSLPWFKILDPGGLNANFVEHSDNAYCGISPDEEIPAFTGDMEVGREYKRALVTWTGATDPGIVGTAIELNTVLSPKNSAQPLQSITWK</sequence>
<dbReference type="EMBL" id="ACHJ01000022">
    <property type="protein sequence ID" value="EEI17931.1"/>
    <property type="molecule type" value="Genomic_DNA"/>
</dbReference>
<feature type="chain" id="PRO_5002903149" evidence="2">
    <location>
        <begin position="24"/>
        <end position="239"/>
    </location>
</feature>
<dbReference type="OrthoDB" id="4418633at2"/>
<dbReference type="STRING" id="525263.HMPREF0298_0270"/>
<name>C0XPA0_CORLD</name>
<evidence type="ECO:0000313" key="3">
    <source>
        <dbReference type="EMBL" id="EEI17931.1"/>
    </source>
</evidence>
<evidence type="ECO:0000313" key="4">
    <source>
        <dbReference type="Proteomes" id="UP000006196"/>
    </source>
</evidence>
<accession>C0XPA0</accession>
<comment type="caution">
    <text evidence="3">The sequence shown here is derived from an EMBL/GenBank/DDBJ whole genome shotgun (WGS) entry which is preliminary data.</text>
</comment>
<proteinExistence type="predicted"/>
<feature type="region of interest" description="Disordered" evidence="1">
    <location>
        <begin position="25"/>
        <end position="57"/>
    </location>
</feature>
<keyword evidence="4" id="KW-1185">Reference proteome</keyword>
<dbReference type="HOGENOM" id="CLU_1159566_0_0_11"/>
<protein>
    <submittedName>
        <fullName evidence="3">Uncharacterized protein</fullName>
    </submittedName>
</protein>
<feature type="signal peptide" evidence="2">
    <location>
        <begin position="1"/>
        <end position="23"/>
    </location>
</feature>
<gene>
    <name evidence="3" type="ORF">HMPREF0298_0270</name>
</gene>
<dbReference type="Proteomes" id="UP000006196">
    <property type="component" value="Unassembled WGS sequence"/>
</dbReference>
<organism evidence="3 4">
    <name type="scientific">Corynebacterium lipophiloflavum (strain ATCC 700352 / DSM 44291 / CCUG 37336 / JCM 10383 / DMMZ 1944)</name>
    <dbReference type="NCBI Taxonomy" id="525263"/>
    <lineage>
        <taxon>Bacteria</taxon>
        <taxon>Bacillati</taxon>
        <taxon>Actinomycetota</taxon>
        <taxon>Actinomycetes</taxon>
        <taxon>Mycobacteriales</taxon>
        <taxon>Corynebacteriaceae</taxon>
        <taxon>Corynebacterium</taxon>
    </lineage>
</organism>
<dbReference type="AlphaFoldDB" id="C0XPA0"/>
<keyword evidence="2" id="KW-0732">Signal</keyword>